<keyword evidence="6" id="KW-0812">Transmembrane</keyword>
<keyword evidence="6" id="KW-1133">Transmembrane helix</keyword>
<keyword evidence="6" id="KW-0472">Membrane</keyword>
<evidence type="ECO:0000256" key="3">
    <source>
        <dbReference type="ARBA" id="ARBA00022679"/>
    </source>
</evidence>
<comment type="function">
    <text evidence="6">May be involved in cell wall biosynthesis.</text>
</comment>
<keyword evidence="2 6" id="KW-0328">Glycosyltransferase</keyword>
<feature type="compositionally biased region" description="Low complexity" evidence="7">
    <location>
        <begin position="1"/>
        <end position="11"/>
    </location>
</feature>
<dbReference type="GO" id="GO:0042546">
    <property type="term" value="P:cell wall biogenesis"/>
    <property type="evidence" value="ECO:0007669"/>
    <property type="project" value="InterPro"/>
</dbReference>
<evidence type="ECO:0000256" key="1">
    <source>
        <dbReference type="ARBA" id="ARBA00010481"/>
    </source>
</evidence>
<proteinExistence type="inferred from homology"/>
<gene>
    <name evidence="8" type="ORF">PVAP13_1KG205977</name>
</gene>
<comment type="caution">
    <text evidence="8">The sequence shown here is derived from an EMBL/GenBank/DDBJ whole genome shotgun (WGS) entry which is preliminary data.</text>
</comment>
<comment type="similarity">
    <text evidence="1 6">Belongs to the glycosyltransferase 37 family.</text>
</comment>
<keyword evidence="4" id="KW-0325">Glycoprotein</keyword>
<keyword evidence="6" id="KW-0333">Golgi apparatus</keyword>
<dbReference type="GO" id="GO:0008107">
    <property type="term" value="F:galactoside 2-alpha-L-fucosyltransferase activity"/>
    <property type="evidence" value="ECO:0007669"/>
    <property type="project" value="InterPro"/>
</dbReference>
<evidence type="ECO:0000256" key="6">
    <source>
        <dbReference type="RuleBase" id="RU367004"/>
    </source>
</evidence>
<dbReference type="Proteomes" id="UP000823388">
    <property type="component" value="Chromosome 1K"/>
</dbReference>
<evidence type="ECO:0000256" key="5">
    <source>
        <dbReference type="ARBA" id="ARBA00023316"/>
    </source>
</evidence>
<dbReference type="InterPro" id="IPR004938">
    <property type="entry name" value="XG_FTase"/>
</dbReference>
<dbReference type="Pfam" id="PF03254">
    <property type="entry name" value="XG_FTase"/>
    <property type="match status" value="1"/>
</dbReference>
<dbReference type="EC" id="2.4.1.-" evidence="6"/>
<keyword evidence="3 6" id="KW-0808">Transferase</keyword>
<dbReference type="GO" id="GO:0032580">
    <property type="term" value="C:Golgi cisterna membrane"/>
    <property type="evidence" value="ECO:0007669"/>
    <property type="project" value="UniProtKB-SubCell"/>
</dbReference>
<evidence type="ECO:0000313" key="8">
    <source>
        <dbReference type="EMBL" id="KAG2657202.1"/>
    </source>
</evidence>
<protein>
    <recommendedName>
        <fullName evidence="6">Fucosyltransferase</fullName>
        <ecNumber evidence="6">2.4.1.-</ecNumber>
    </recommendedName>
</protein>
<accession>A0A8T0X6M3</accession>
<evidence type="ECO:0000256" key="7">
    <source>
        <dbReference type="SAM" id="MobiDB-lite"/>
    </source>
</evidence>
<evidence type="ECO:0000256" key="2">
    <source>
        <dbReference type="ARBA" id="ARBA00022676"/>
    </source>
</evidence>
<dbReference type="AlphaFoldDB" id="A0A8T0X6M3"/>
<dbReference type="EMBL" id="CM029037">
    <property type="protein sequence ID" value="KAG2657202.1"/>
    <property type="molecule type" value="Genomic_DNA"/>
</dbReference>
<name>A0A8T0X6M3_PANVG</name>
<evidence type="ECO:0000256" key="4">
    <source>
        <dbReference type="ARBA" id="ARBA00023180"/>
    </source>
</evidence>
<organism evidence="8 9">
    <name type="scientific">Panicum virgatum</name>
    <name type="common">Blackwell switchgrass</name>
    <dbReference type="NCBI Taxonomy" id="38727"/>
    <lineage>
        <taxon>Eukaryota</taxon>
        <taxon>Viridiplantae</taxon>
        <taxon>Streptophyta</taxon>
        <taxon>Embryophyta</taxon>
        <taxon>Tracheophyta</taxon>
        <taxon>Spermatophyta</taxon>
        <taxon>Magnoliopsida</taxon>
        <taxon>Liliopsida</taxon>
        <taxon>Poales</taxon>
        <taxon>Poaceae</taxon>
        <taxon>PACMAD clade</taxon>
        <taxon>Panicoideae</taxon>
        <taxon>Panicodae</taxon>
        <taxon>Paniceae</taxon>
        <taxon>Panicinae</taxon>
        <taxon>Panicum</taxon>
        <taxon>Panicum sect. Hiantes</taxon>
    </lineage>
</organism>
<dbReference type="GO" id="GO:0071555">
    <property type="term" value="P:cell wall organization"/>
    <property type="evidence" value="ECO:0007669"/>
    <property type="project" value="UniProtKB-UniRule"/>
</dbReference>
<reference evidence="8" key="1">
    <citation type="submission" date="2020-05" db="EMBL/GenBank/DDBJ databases">
        <title>WGS assembly of Panicum virgatum.</title>
        <authorList>
            <person name="Lovell J.T."/>
            <person name="Jenkins J."/>
            <person name="Shu S."/>
            <person name="Juenger T.E."/>
            <person name="Schmutz J."/>
        </authorList>
    </citation>
    <scope>NUCLEOTIDE SEQUENCE</scope>
    <source>
        <strain evidence="8">AP13</strain>
    </source>
</reference>
<dbReference type="OrthoDB" id="428346at2759"/>
<feature type="region of interest" description="Disordered" evidence="7">
    <location>
        <begin position="1"/>
        <end position="43"/>
    </location>
</feature>
<sequence>MRRPMRASSGSRRARRAEGTASGMSGVRRAQQPARAPSLPFAAGADDRTSCGLEFLLQSHPSKTSHASERPAGSRIRSMSMAHRPSSYLIKRLWVQEVLQRRCGPGTETYARPLEQLRSGQTNADNVDSCSYLGLISYRQPDARHGRRGTAFVLCIATPRGAAPFFGLLIWSVGAGEPLTRP</sequence>
<feature type="transmembrane region" description="Helical" evidence="6">
    <location>
        <begin position="149"/>
        <end position="173"/>
    </location>
</feature>
<keyword evidence="9" id="KW-1185">Reference proteome</keyword>
<comment type="subcellular location">
    <subcellularLocation>
        <location evidence="6">Golgi apparatus</location>
        <location evidence="6">Golgi stack membrane</location>
        <topology evidence="6">Single-pass type II membrane protein</topology>
    </subcellularLocation>
</comment>
<keyword evidence="5 6" id="KW-0961">Cell wall biogenesis/degradation</keyword>
<evidence type="ECO:0000313" key="9">
    <source>
        <dbReference type="Proteomes" id="UP000823388"/>
    </source>
</evidence>